<feature type="region of interest" description="Disordered" evidence="1">
    <location>
        <begin position="375"/>
        <end position="412"/>
    </location>
</feature>
<protein>
    <recommendedName>
        <fullName evidence="4">Tubby C-terminal domain-containing protein</fullName>
    </recommendedName>
</protein>
<dbReference type="Proteomes" id="UP001162060">
    <property type="component" value="Unassembled WGS sequence"/>
</dbReference>
<evidence type="ECO:0000256" key="1">
    <source>
        <dbReference type="SAM" id="MobiDB-lite"/>
    </source>
</evidence>
<evidence type="ECO:0008006" key="4">
    <source>
        <dbReference type="Google" id="ProtNLM"/>
    </source>
</evidence>
<reference evidence="2" key="1">
    <citation type="submission" date="2024-01" db="EMBL/GenBank/DDBJ databases">
        <authorList>
            <person name="Webb A."/>
        </authorList>
    </citation>
    <scope>NUCLEOTIDE SEQUENCE</scope>
    <source>
        <strain evidence="2">Pm1</strain>
    </source>
</reference>
<organism evidence="2 3">
    <name type="scientific">Peronospora matthiolae</name>
    <dbReference type="NCBI Taxonomy" id="2874970"/>
    <lineage>
        <taxon>Eukaryota</taxon>
        <taxon>Sar</taxon>
        <taxon>Stramenopiles</taxon>
        <taxon>Oomycota</taxon>
        <taxon>Peronosporomycetes</taxon>
        <taxon>Peronosporales</taxon>
        <taxon>Peronosporaceae</taxon>
        <taxon>Peronospora</taxon>
    </lineage>
</organism>
<sequence length="693" mass="76735">MPIPQQLRRRATVLLVSTLAASTMVYVAYGKSSGNRMARVQMEVRSSTTTRHLKPGTIVNPSEPFKCQDGSRSRASRRHHLVDQALASARNVSNGSNSADRRRMFRGWSYFPTCCQPHQVSIDLLLQRNRTWQPAWKHHRPTLFATMGLDIKYCKVTVHKADTKASPYRVRRQTVGQEGQCLLRRCTSDQTPVAVPRPSYNPYVPAVGSGCLDEVPDDDAVDIAVLSEDESLVSSRRRAHTTSSLSSSARLSNVLNPLSRLTIRFREHLTDPEVNKTAVSSTTSASSTRDVMGSQLLLPTPPPMMDLISSFLELDTDGNDDIVRPTLEDAASLMAKTPPIPTGMTLEVLSASEHETSSILSHQYETLLLNQFHQRSPSPRVLGDNDGGELSESEMEDDNASSASTDDYGDDVTDHSVDIGSILCTREQAVANSRASLRNMNRVRTRFRTPTGQKRVVGGSARNIRGLSSPPRMVEAQIGRPRKATVPDAGEGAAGFGIHPRDNEVPSVPLYHGQELHLAFKTTKGRITQVQGHAVRRKGHKNPFSRRVRCNAVQPFDTLEDSDTLRIIGHTTGDLLCGGDCVSFARTNGTVLRMQKMSKKLTFSNKIDERAKFIIVGVPDRTPVTSTSKFYLRSVYDNKKTVGFLASRREDHPGCLAMYVHRDAEDSKVEPIQFFKRDGGHGLAFGLRPQQWL</sequence>
<feature type="compositionally biased region" description="Acidic residues" evidence="1">
    <location>
        <begin position="386"/>
        <end position="399"/>
    </location>
</feature>
<proteinExistence type="predicted"/>
<gene>
    <name evidence="2" type="ORF">PM001_LOCUS19272</name>
</gene>
<comment type="caution">
    <text evidence="2">The sequence shown here is derived from an EMBL/GenBank/DDBJ whole genome shotgun (WGS) entry which is preliminary data.</text>
</comment>
<evidence type="ECO:0000313" key="2">
    <source>
        <dbReference type="EMBL" id="CAK7934122.1"/>
    </source>
</evidence>
<accession>A0AAV1UJ30</accession>
<dbReference type="EMBL" id="CAKLBY020000197">
    <property type="protein sequence ID" value="CAK7934122.1"/>
    <property type="molecule type" value="Genomic_DNA"/>
</dbReference>
<dbReference type="AlphaFoldDB" id="A0AAV1UJ30"/>
<evidence type="ECO:0000313" key="3">
    <source>
        <dbReference type="Proteomes" id="UP001162060"/>
    </source>
</evidence>
<name>A0AAV1UJ30_9STRA</name>